<evidence type="ECO:0000313" key="2">
    <source>
        <dbReference type="Proteomes" id="UP000647491"/>
    </source>
</evidence>
<sequence>MRENTYIKIGALYSRYRGYVGTQDLLSEGFSNRQISVLVEEGYLEKICHGHYWIAGRQYRKPSDYKCIEVCLSNPGAVICMDSALYYQGVLPAEPDHLSVATERTDRSMMKMNFMVQRHYFSKGNFNVGIRKKETEFGRYNIYDIERSVCDLYRLGGEIEIEIVDQIKRNACLYDRLLKYAEKLQIKREL</sequence>
<proteinExistence type="predicted"/>
<evidence type="ECO:0000313" key="1">
    <source>
        <dbReference type="EMBL" id="MBC8598188.1"/>
    </source>
</evidence>
<organism evidence="1 2">
    <name type="scientific">Enterocloster hominis</name>
    <name type="common">ex Liu et al. 2021</name>
    <dbReference type="NCBI Taxonomy" id="2763663"/>
    <lineage>
        <taxon>Bacteria</taxon>
        <taxon>Bacillati</taxon>
        <taxon>Bacillota</taxon>
        <taxon>Clostridia</taxon>
        <taxon>Lachnospirales</taxon>
        <taxon>Lachnospiraceae</taxon>
        <taxon>Enterocloster</taxon>
    </lineage>
</organism>
<dbReference type="RefSeq" id="WP_158357533.1">
    <property type="nucleotide sequence ID" value="NZ_JACRTJ010000006.1"/>
</dbReference>
<accession>A0ABR7NPZ3</accession>
<dbReference type="Proteomes" id="UP000647491">
    <property type="component" value="Unassembled WGS sequence"/>
</dbReference>
<protein>
    <submittedName>
        <fullName evidence="1">Type IV toxin-antitoxin system AbiEi family antitoxin domain-containing protein</fullName>
    </submittedName>
</protein>
<gene>
    <name evidence="1" type="ORF">H8708_02935</name>
</gene>
<comment type="caution">
    <text evidence="1">The sequence shown here is derived from an EMBL/GenBank/DDBJ whole genome shotgun (WGS) entry which is preliminary data.</text>
</comment>
<dbReference type="EMBL" id="JACRTJ010000006">
    <property type="protein sequence ID" value="MBC8598188.1"/>
    <property type="molecule type" value="Genomic_DNA"/>
</dbReference>
<name>A0ABR7NPZ3_9FIRM</name>
<keyword evidence="2" id="KW-1185">Reference proteome</keyword>
<reference evidence="1 2" key="1">
    <citation type="submission" date="2020-08" db="EMBL/GenBank/DDBJ databases">
        <title>Genome public.</title>
        <authorList>
            <person name="Liu C."/>
            <person name="Sun Q."/>
        </authorList>
    </citation>
    <scope>NUCLEOTIDE SEQUENCE [LARGE SCALE GENOMIC DNA]</scope>
    <source>
        <strain evidence="1 2">BX10</strain>
    </source>
</reference>